<organism evidence="1 2">
    <name type="scientific">Corynebacterium uropygiale</name>
    <dbReference type="NCBI Taxonomy" id="1775911"/>
    <lineage>
        <taxon>Bacteria</taxon>
        <taxon>Bacillati</taxon>
        <taxon>Actinomycetota</taxon>
        <taxon>Actinomycetes</taxon>
        <taxon>Mycobacteriales</taxon>
        <taxon>Corynebacteriaceae</taxon>
        <taxon>Corynebacterium</taxon>
    </lineage>
</organism>
<sequence length="72" mass="7983">MSDAPLFRIIKGNPSDTEVAALTAVITQKMNEAALRAKNNRSAEQNLWGCLDERLERHGRFNPAAFNTAALR</sequence>
<dbReference type="InterPro" id="IPR032716">
    <property type="entry name" value="ACC_epsilon"/>
</dbReference>
<accession>A0A9X1TZS3</accession>
<name>A0A9X1TZS3_9CORY</name>
<dbReference type="EMBL" id="JAKGSI010000001">
    <property type="protein sequence ID" value="MCF4006034.1"/>
    <property type="molecule type" value="Genomic_DNA"/>
</dbReference>
<keyword evidence="2" id="KW-1185">Reference proteome</keyword>
<protein>
    <submittedName>
        <fullName evidence="1">Acyl-CoA carboxylase subunit epsilon</fullName>
    </submittedName>
</protein>
<gene>
    <name evidence="1" type="ORF">L1O03_02425</name>
</gene>
<evidence type="ECO:0000313" key="2">
    <source>
        <dbReference type="Proteomes" id="UP001139336"/>
    </source>
</evidence>
<dbReference type="AlphaFoldDB" id="A0A9X1TZS3"/>
<comment type="caution">
    <text evidence="1">The sequence shown here is derived from an EMBL/GenBank/DDBJ whole genome shotgun (WGS) entry which is preliminary data.</text>
</comment>
<proteinExistence type="predicted"/>
<dbReference type="Proteomes" id="UP001139336">
    <property type="component" value="Unassembled WGS sequence"/>
</dbReference>
<dbReference type="RefSeq" id="WP_236117811.1">
    <property type="nucleotide sequence ID" value="NZ_JAKGSI010000001.1"/>
</dbReference>
<dbReference type="Pfam" id="PF13822">
    <property type="entry name" value="ACC_epsilon"/>
    <property type="match status" value="1"/>
</dbReference>
<evidence type="ECO:0000313" key="1">
    <source>
        <dbReference type="EMBL" id="MCF4006034.1"/>
    </source>
</evidence>
<dbReference type="GO" id="GO:0003989">
    <property type="term" value="F:acetyl-CoA carboxylase activity"/>
    <property type="evidence" value="ECO:0007669"/>
    <property type="project" value="InterPro"/>
</dbReference>
<dbReference type="GO" id="GO:0004658">
    <property type="term" value="F:propionyl-CoA carboxylase activity"/>
    <property type="evidence" value="ECO:0007669"/>
    <property type="project" value="InterPro"/>
</dbReference>
<reference evidence="1" key="1">
    <citation type="submission" date="2022-01" db="EMBL/GenBank/DDBJ databases">
        <title>Corynebacterium sp. nov isolated from isolated from the feces of the greater white-fronted geese (Anser albifrons) at Poyang Lake, PR China.</title>
        <authorList>
            <person name="Liu Q."/>
        </authorList>
    </citation>
    <scope>NUCLEOTIDE SEQUENCE</scope>
    <source>
        <strain evidence="1">JCM 32435</strain>
    </source>
</reference>